<dbReference type="InterPro" id="IPR002808">
    <property type="entry name" value="AdoCbi_amidolase"/>
</dbReference>
<proteinExistence type="predicted"/>
<dbReference type="AlphaFoldDB" id="A0A7D5Y5S2"/>
<keyword evidence="1" id="KW-0378">Hydrolase</keyword>
<accession>A0A7D5Y5S2</accession>
<organism evidence="1">
    <name type="scientific">Micromonospora carbonacea</name>
    <dbReference type="NCBI Taxonomy" id="47853"/>
    <lineage>
        <taxon>Bacteria</taxon>
        <taxon>Bacillati</taxon>
        <taxon>Actinomycetota</taxon>
        <taxon>Actinomycetes</taxon>
        <taxon>Micromonosporales</taxon>
        <taxon>Micromonosporaceae</taxon>
        <taxon>Micromonospora</taxon>
    </lineage>
</organism>
<dbReference type="PANTHER" id="PTHR35336:SF5">
    <property type="entry name" value="ADENOSYLCOBINAMIDE AMIDOHYDROLASE"/>
    <property type="match status" value="1"/>
</dbReference>
<dbReference type="InterPro" id="IPR052209">
    <property type="entry name" value="CbiZ"/>
</dbReference>
<gene>
    <name evidence="1" type="ORF">HZU44_27020</name>
</gene>
<evidence type="ECO:0000313" key="1">
    <source>
        <dbReference type="EMBL" id="QLJ98318.1"/>
    </source>
</evidence>
<reference evidence="1" key="1">
    <citation type="submission" date="2020-08" db="EMBL/GenBank/DDBJ databases">
        <title>A bifunctional nitrone conjugated secondary metabolite targeting the ribosome.</title>
        <authorList>
            <person name="Limbrick E.M."/>
            <person name="Graf M."/>
            <person name="Derewacz D.K."/>
            <person name="Nguyen F."/>
            <person name="Spraggins J.M."/>
            <person name="Wieland M."/>
            <person name="Ynigez-Gutierrez A.E."/>
            <person name="Reisman B.J."/>
            <person name="Zinshteyn B."/>
            <person name="McCulloch K."/>
            <person name="Iverson T.M."/>
            <person name="Green R."/>
            <person name="Wilson D.N."/>
            <person name="Bachmann B.O."/>
        </authorList>
    </citation>
    <scope>NUCLEOTIDE SEQUENCE</scope>
    <source>
        <strain evidence="1">Africana</strain>
    </source>
</reference>
<protein>
    <submittedName>
        <fullName evidence="1">Adenosylcobinamide amidohydrolase</fullName>
    </submittedName>
</protein>
<dbReference type="PANTHER" id="PTHR35336">
    <property type="entry name" value="ADENOSYLCOBINAMIDE AMIDOHYDROLASE"/>
    <property type="match status" value="1"/>
</dbReference>
<dbReference type="Pfam" id="PF01955">
    <property type="entry name" value="CbiZ"/>
    <property type="match status" value="1"/>
</dbReference>
<dbReference type="EMBL" id="CP058905">
    <property type="protein sequence ID" value="QLJ98318.1"/>
    <property type="molecule type" value="Genomic_DNA"/>
</dbReference>
<sequence>MLTEPTLTSRHEDGRDVPLLVWRADRPLLAVSSAPLGGGIGVRHWVVNATVPMSYHRDDPADHLAELAGQLGLDGPGVGLLTGVDVAEVITRTDAGVRVWATVGLGTPVQAAAPDPAAPAPVPAGRAAPAHRVGTVNIVVQVPARLGDAALVNAVATATEAKAQAIRELGLTGTGTPTDAVTVCCRADGEPSAYGGPRSAWGAPLARAVHAAVLAGGVATVVPWSERVPWPERRTA</sequence>
<name>A0A7D5Y5S2_9ACTN</name>
<dbReference type="GO" id="GO:0016787">
    <property type="term" value="F:hydrolase activity"/>
    <property type="evidence" value="ECO:0007669"/>
    <property type="project" value="UniProtKB-KW"/>
</dbReference>